<dbReference type="AlphaFoldDB" id="A0A9W8A3N7"/>
<dbReference type="Pfam" id="PF13812">
    <property type="entry name" value="PPR_3"/>
    <property type="match status" value="1"/>
</dbReference>
<dbReference type="EMBL" id="JANBPT010000404">
    <property type="protein sequence ID" value="KAJ1922088.1"/>
    <property type="molecule type" value="Genomic_DNA"/>
</dbReference>
<feature type="compositionally biased region" description="Polar residues" evidence="6">
    <location>
        <begin position="278"/>
        <end position="293"/>
    </location>
</feature>
<evidence type="ECO:0000256" key="4">
    <source>
        <dbReference type="ARBA" id="ARBA00044511"/>
    </source>
</evidence>
<evidence type="ECO:0000256" key="3">
    <source>
        <dbReference type="ARBA" id="ARBA00044493"/>
    </source>
</evidence>
<evidence type="ECO:0000256" key="2">
    <source>
        <dbReference type="ARBA" id="ARBA00022737"/>
    </source>
</evidence>
<dbReference type="PROSITE" id="PS51375">
    <property type="entry name" value="PPR"/>
    <property type="match status" value="1"/>
</dbReference>
<reference evidence="7" key="1">
    <citation type="submission" date="2022-07" db="EMBL/GenBank/DDBJ databases">
        <title>Phylogenomic reconstructions and comparative analyses of Kickxellomycotina fungi.</title>
        <authorList>
            <person name="Reynolds N.K."/>
            <person name="Stajich J.E."/>
            <person name="Barry K."/>
            <person name="Grigoriev I.V."/>
            <person name="Crous P."/>
            <person name="Smith M.E."/>
        </authorList>
    </citation>
    <scope>NUCLEOTIDE SEQUENCE</scope>
    <source>
        <strain evidence="7">RSA 861</strain>
    </source>
</reference>
<sequence length="949" mass="105837">MAQRGLPVSRGILFAGATGRSSVARLGDPAITAWGRAGYANKPRDIVKRQRIPGQGYYPKLEGKRHDTVTFRADVPNLPGKSTKNDGPLAFLDDLANGPATLTPSPTKSSNIALLRSTSAQSRSSRTDTVGPAANQATHFAANGEPLTAEQFRLSTLLYTDAEALWARYQRLKETGQNRAVPRSVYHKFLSILMDAGRMRRTDLIRFETPVADPGMSDQHRPLGRDEGLQAQRIITGDYFASPPRSDGYGFPEKWRTRISQLCRDWVEMISVQLALATQQPRDQSTSTGSPAETSKAPLDLTSSPKESTVELEDVELIVRALVATRNTDQAWQAVTLLAKRGLVPKVSTLDYFATDYARRGLVDSVEALIDRIRAWGLTPNVFQNNALIRLYAGRAETLPRAQELFADLRRTGAAVDSFSYCPIIMAAARANDERTAYDLCRELMHLDTRKEIYVYNVMLWSLGRVGRVELMWQLYHRLTQAVAHGKARDNYLPIPDKVTYGILMDVLMKRQDTARLQILQRDWLQSEVGWSAHICNSWMTHWIAQGQVRTALRMLQLMPTRGINPTAVNYLSVITGLCAANDPDEALRCLALLESQRLAPTAKIFNRLIHSFAGRGDTVAVASLRRKMAQYAVPEDTATQNALLAGLIQLDRRREAVAEFERWIDRNHKIPDSVVRPDVATFQLIIPAYLKLNESSRACDWAMRCCNAHPAAAEFLWLQMAQASTTYQLAATLDFVYRAWRRFQLPNLATPLARSSVSAPPSIDPDALTSTLATFMLGAATMSMRPLARQIWTDLKTVQAPANVGAIVVMFRAIGHTHNYGWLNEVMEWAKRSEVAFNLVIYHALLSCYGKLVRPKRMLALICEVMPGPGAGAPVAVAVPPTEATLEIFFSFRFIHQSDYYIRTLRGYLSDNYPHLVPAMERAVKKGTARLLLDHKPANQPAGAREDL</sequence>
<comment type="similarity">
    <text evidence="1">Belongs to the CCM1 family.</text>
</comment>
<proteinExistence type="inferred from homology"/>
<dbReference type="InterPro" id="IPR002885">
    <property type="entry name" value="PPR_rpt"/>
</dbReference>
<evidence type="ECO:0000313" key="7">
    <source>
        <dbReference type="EMBL" id="KAJ1922088.1"/>
    </source>
</evidence>
<dbReference type="OrthoDB" id="185373at2759"/>
<keyword evidence="8" id="KW-1185">Reference proteome</keyword>
<feature type="repeat" description="PPR" evidence="5">
    <location>
        <begin position="567"/>
        <end position="601"/>
    </location>
</feature>
<dbReference type="Pfam" id="PF01535">
    <property type="entry name" value="PPR"/>
    <property type="match status" value="1"/>
</dbReference>
<evidence type="ECO:0000256" key="6">
    <source>
        <dbReference type="SAM" id="MobiDB-lite"/>
    </source>
</evidence>
<dbReference type="PANTHER" id="PTHR47447">
    <property type="entry name" value="OS03G0856100 PROTEIN"/>
    <property type="match status" value="1"/>
</dbReference>
<evidence type="ECO:0000256" key="1">
    <source>
        <dbReference type="ARBA" id="ARBA00006192"/>
    </source>
</evidence>
<dbReference type="Proteomes" id="UP001150569">
    <property type="component" value="Unassembled WGS sequence"/>
</dbReference>
<dbReference type="InterPro" id="IPR011990">
    <property type="entry name" value="TPR-like_helical_dom_sf"/>
</dbReference>
<keyword evidence="2" id="KW-0677">Repeat</keyword>
<dbReference type="PANTHER" id="PTHR47447:SF17">
    <property type="entry name" value="OS12G0638900 PROTEIN"/>
    <property type="match status" value="1"/>
</dbReference>
<name>A0A9W8A3N7_9FUNG</name>
<evidence type="ECO:0000313" key="8">
    <source>
        <dbReference type="Proteomes" id="UP001150569"/>
    </source>
</evidence>
<comment type="subunit">
    <text evidence="4">Binds to mitochondrial small subunit 15S rRNA.</text>
</comment>
<comment type="caution">
    <text evidence="7">The sequence shown here is derived from an EMBL/GenBank/DDBJ whole genome shotgun (WGS) entry which is preliminary data.</text>
</comment>
<accession>A0A9W8A3N7</accession>
<organism evidence="7 8">
    <name type="scientific">Tieghemiomyces parasiticus</name>
    <dbReference type="NCBI Taxonomy" id="78921"/>
    <lineage>
        <taxon>Eukaryota</taxon>
        <taxon>Fungi</taxon>
        <taxon>Fungi incertae sedis</taxon>
        <taxon>Zoopagomycota</taxon>
        <taxon>Kickxellomycotina</taxon>
        <taxon>Dimargaritomycetes</taxon>
        <taxon>Dimargaritales</taxon>
        <taxon>Dimargaritaceae</taxon>
        <taxon>Tieghemiomyces</taxon>
    </lineage>
</organism>
<dbReference type="Gene3D" id="1.25.40.10">
    <property type="entry name" value="Tetratricopeptide repeat domain"/>
    <property type="match status" value="3"/>
</dbReference>
<protein>
    <submittedName>
        <fullName evidence="7">Uncharacterized protein</fullName>
    </submittedName>
</protein>
<comment type="function">
    <text evidence="3">Regulates mitochondrial small subunit maturation by controlling 15S rRNA 5'-end processing. Localizes to the 5' precursor of the 15S rRNA in a position that is subsequently occupied by mS47 in the mature yeast mtSSU. Uses structure and sequence-specific RNA recognition, binding to a single-stranded region of the precursor and specifically recognizing bases -6 to -1. The exchange of Ccm1 for mS47 is coupled to the irreversible removal of precursor rRNA that is accompanied by conformational changes of the mitoribosomal proteins uS5m and mS26. These conformational changes signal completion of 5'-end rRNA processing through protection of the mature 5'-end of the 15S rRNA and stabilization of mS47. The removal of the 5' precursor together with the dissociation of Ccm1 may be catalyzed by the 5'-3' exoribonuclease Pet127. Involved in the specific removal of group I introns in mitochondrial encoded transcripts.</text>
</comment>
<evidence type="ECO:0000256" key="5">
    <source>
        <dbReference type="PROSITE-ProRule" id="PRU00708"/>
    </source>
</evidence>
<gene>
    <name evidence="7" type="ORF">IWQ60_006627</name>
</gene>
<feature type="region of interest" description="Disordered" evidence="6">
    <location>
        <begin position="278"/>
        <end position="308"/>
    </location>
</feature>